<dbReference type="PANTHER" id="PTHR46492">
    <property type="entry name" value="DYNEIN ASSEMBLY FACTOR 4, AXONEMAL"/>
    <property type="match status" value="1"/>
</dbReference>
<keyword evidence="4" id="KW-1185">Reference proteome</keyword>
<dbReference type="PANTHER" id="PTHR46492:SF1">
    <property type="entry name" value="DYNEIN AXONEMAL ASSEMBLY FACTOR 4"/>
    <property type="match status" value="1"/>
</dbReference>
<feature type="coiled-coil region" evidence="1">
    <location>
        <begin position="126"/>
        <end position="180"/>
    </location>
</feature>
<dbReference type="GO" id="GO:0036159">
    <property type="term" value="P:inner dynein arm assembly"/>
    <property type="evidence" value="ECO:0007669"/>
    <property type="project" value="TreeGrafter"/>
</dbReference>
<dbReference type="InterPro" id="IPR019734">
    <property type="entry name" value="TPR_rpt"/>
</dbReference>
<dbReference type="Proteomes" id="UP000887116">
    <property type="component" value="Unassembled WGS sequence"/>
</dbReference>
<comment type="caution">
    <text evidence="3">The sequence shown here is derived from an EMBL/GenBank/DDBJ whole genome shotgun (WGS) entry which is preliminary data.</text>
</comment>
<dbReference type="InterPro" id="IPR011990">
    <property type="entry name" value="TPR-like_helical_dom_sf"/>
</dbReference>
<gene>
    <name evidence="3" type="primary">Dnaaf4</name>
    <name evidence="3" type="ORF">TNCT_528041</name>
</gene>
<protein>
    <submittedName>
        <fullName evidence="3">Dynein assembly factor 4, axonemal</fullName>
    </submittedName>
</protein>
<accession>A0A8X6LWB4</accession>
<evidence type="ECO:0000313" key="4">
    <source>
        <dbReference type="Proteomes" id="UP000887116"/>
    </source>
</evidence>
<dbReference type="SUPFAM" id="SSF48452">
    <property type="entry name" value="TPR-like"/>
    <property type="match status" value="1"/>
</dbReference>
<organism evidence="3 4">
    <name type="scientific">Trichonephila clavata</name>
    <name type="common">Joro spider</name>
    <name type="synonym">Nephila clavata</name>
    <dbReference type="NCBI Taxonomy" id="2740835"/>
    <lineage>
        <taxon>Eukaryota</taxon>
        <taxon>Metazoa</taxon>
        <taxon>Ecdysozoa</taxon>
        <taxon>Arthropoda</taxon>
        <taxon>Chelicerata</taxon>
        <taxon>Arachnida</taxon>
        <taxon>Araneae</taxon>
        <taxon>Araneomorphae</taxon>
        <taxon>Entelegynae</taxon>
        <taxon>Araneoidea</taxon>
        <taxon>Nephilidae</taxon>
        <taxon>Trichonephila</taxon>
    </lineage>
</organism>
<dbReference type="Gene3D" id="2.60.40.790">
    <property type="match status" value="1"/>
</dbReference>
<dbReference type="GO" id="GO:0003341">
    <property type="term" value="P:cilium movement"/>
    <property type="evidence" value="ECO:0007669"/>
    <property type="project" value="TreeGrafter"/>
</dbReference>
<dbReference type="AlphaFoldDB" id="A0A8X6LWB4"/>
<feature type="domain" description="CS" evidence="2">
    <location>
        <begin position="5"/>
        <end position="89"/>
    </location>
</feature>
<reference evidence="3" key="1">
    <citation type="submission" date="2020-07" db="EMBL/GenBank/DDBJ databases">
        <title>Multicomponent nature underlies the extraordinary mechanical properties of spider dragline silk.</title>
        <authorList>
            <person name="Kono N."/>
            <person name="Nakamura H."/>
            <person name="Mori M."/>
            <person name="Yoshida Y."/>
            <person name="Ohtoshi R."/>
            <person name="Malay A.D."/>
            <person name="Moran D.A.P."/>
            <person name="Tomita M."/>
            <person name="Numata K."/>
            <person name="Arakawa K."/>
        </authorList>
    </citation>
    <scope>NUCLEOTIDE SEQUENCE</scope>
</reference>
<dbReference type="Gene3D" id="1.25.40.10">
    <property type="entry name" value="Tetratricopeptide repeat domain"/>
    <property type="match status" value="1"/>
</dbReference>
<dbReference type="InterPro" id="IPR007052">
    <property type="entry name" value="CS_dom"/>
</dbReference>
<keyword evidence="1" id="KW-0175">Coiled coil</keyword>
<evidence type="ECO:0000259" key="2">
    <source>
        <dbReference type="PROSITE" id="PS51203"/>
    </source>
</evidence>
<dbReference type="PROSITE" id="PS51203">
    <property type="entry name" value="CS"/>
    <property type="match status" value="1"/>
</dbReference>
<dbReference type="InterPro" id="IPR052004">
    <property type="entry name" value="Dynein_assembly_factor_4"/>
</dbReference>
<dbReference type="SMART" id="SM00028">
    <property type="entry name" value="TPR"/>
    <property type="match status" value="2"/>
</dbReference>
<dbReference type="SUPFAM" id="SSF49764">
    <property type="entry name" value="HSP20-like chaperones"/>
    <property type="match status" value="1"/>
</dbReference>
<dbReference type="InterPro" id="IPR008978">
    <property type="entry name" value="HSP20-like_chaperone"/>
</dbReference>
<name>A0A8X6LWB4_TRICU</name>
<evidence type="ECO:0000256" key="1">
    <source>
        <dbReference type="SAM" id="Coils"/>
    </source>
</evidence>
<dbReference type="OrthoDB" id="6434408at2759"/>
<dbReference type="EMBL" id="BMAO01028251">
    <property type="protein sequence ID" value="GFR23032.1"/>
    <property type="molecule type" value="Genomic_DNA"/>
</dbReference>
<dbReference type="GO" id="GO:0036158">
    <property type="term" value="P:outer dynein arm assembly"/>
    <property type="evidence" value="ECO:0007669"/>
    <property type="project" value="TreeGrafter"/>
</dbReference>
<proteinExistence type="predicted"/>
<sequence length="354" mass="40446">MPLIITENDTEWQESVDKILVTVPLTSRVDIKPTILITSKYLKISSPPYLWECFLFADINPDNSFARIGLDSVSFELQKSVEELWNKLSHSEAGRIRVLSEGTKRSAFGEHEKYLKEALEQKLQTKKNVQKESVRKQMELEELERKMIEKEKMLENKKAAAEIKRKKEQLKAEMIAQKRKYLLQCAEQIPPTRKSGHITVSFTPRVFPTAARESQEAEEKEWLEKQLAASVSLKLDCTDLSPQERNPDWLKLKAESMFKKGDYKSAINAYSLAIRMCPNLYSLYSGRSACHLNLRNLHKAIEDSSKALELLVPPVPSNASDRKEAHKIRGSAFQQLQLYVEGNFSDSNLNAGTS</sequence>
<evidence type="ECO:0000313" key="3">
    <source>
        <dbReference type="EMBL" id="GFR23032.1"/>
    </source>
</evidence>